<evidence type="ECO:0000256" key="1">
    <source>
        <dbReference type="ARBA" id="ARBA00004141"/>
    </source>
</evidence>
<sequence length="424" mass="45036">MILSIGIVLLLGVLCAKFLDKINIPSFLGFLLIGVLIGPYIFNILNHEFIGYTQEIATLAMVILLLRAGLGLSKDSMKKVGRVAVEMSCIPGILEGLSIAFIGSVLLGISVIEGGMLGFILAAVSPAILVPRMIKLIEKGRGTKKGIPEILMAGSSADDVVAITIFSIFLGMWTGGQINIAWSIASIPIALLLGVLFGVVCAAVLIYVFKKWEFKDIEKLFITLATGILLNALGEALQGKIPIAGLVGVMVIGFLLLDRAPKVAIELSNKYNHLWLAAEILIFVLLGAQLNLSLLIQNVALGPIEIPLVVMGIIVVTIGVLFRYLGVQISLAGSNLNMKERLFCMLAYTPKANVQATIGAVPLATAMALGNTAGIATGQLILAITAISIIYTAPLGAVFISFFSTRLLDVDPEYLKYSEEASGK</sequence>
<dbReference type="RefSeq" id="WP_067092340.1">
    <property type="nucleotide sequence ID" value="NZ_LWMV01000197.1"/>
</dbReference>
<feature type="domain" description="Cation/H+ exchanger transmembrane" evidence="6">
    <location>
        <begin position="10"/>
        <end position="400"/>
    </location>
</feature>
<feature type="transmembrane region" description="Helical" evidence="5">
    <location>
        <begin position="273"/>
        <end position="296"/>
    </location>
</feature>
<proteinExistence type="predicted"/>
<keyword evidence="2 5" id="KW-0812">Transmembrane</keyword>
<feature type="transmembrane region" description="Helical" evidence="5">
    <location>
        <begin position="97"/>
        <end position="130"/>
    </location>
</feature>
<dbReference type="STRING" id="49547.MBCUR_15790"/>
<comment type="caution">
    <text evidence="7">The sequence shown here is derived from an EMBL/GenBank/DDBJ whole genome shotgun (WGS) entry which is preliminary data.</text>
</comment>
<reference evidence="7 8" key="1">
    <citation type="submission" date="2016-04" db="EMBL/GenBank/DDBJ databases">
        <title>Genome sequence of Methanobrevibacter curvatus DSM 11111.</title>
        <authorList>
            <person name="Poehlein A."/>
            <person name="Seedorf H."/>
            <person name="Daniel R."/>
        </authorList>
    </citation>
    <scope>NUCLEOTIDE SEQUENCE [LARGE SCALE GENOMIC DNA]</scope>
    <source>
        <strain evidence="7 8">DSM 11111</strain>
    </source>
</reference>
<feature type="transmembrane region" description="Helical" evidence="5">
    <location>
        <begin position="243"/>
        <end position="261"/>
    </location>
</feature>
<feature type="transmembrane region" description="Helical" evidence="5">
    <location>
        <begin position="380"/>
        <end position="403"/>
    </location>
</feature>
<organism evidence="7 8">
    <name type="scientific">Methanobrevibacter curvatus</name>
    <dbReference type="NCBI Taxonomy" id="49547"/>
    <lineage>
        <taxon>Archaea</taxon>
        <taxon>Methanobacteriati</taxon>
        <taxon>Methanobacteriota</taxon>
        <taxon>Methanomada group</taxon>
        <taxon>Methanobacteria</taxon>
        <taxon>Methanobacteriales</taxon>
        <taxon>Methanobacteriaceae</taxon>
        <taxon>Methanobrevibacter</taxon>
    </lineage>
</organism>
<evidence type="ECO:0000256" key="3">
    <source>
        <dbReference type="ARBA" id="ARBA00022989"/>
    </source>
</evidence>
<accession>A0A165ZQC3</accession>
<feature type="transmembrane region" description="Helical" evidence="5">
    <location>
        <begin position="49"/>
        <end position="70"/>
    </location>
</feature>
<dbReference type="Proteomes" id="UP000077245">
    <property type="component" value="Unassembled WGS sequence"/>
</dbReference>
<name>A0A165ZQC3_9EURY</name>
<dbReference type="PATRIC" id="fig|49547.3.peg.1687"/>
<feature type="transmembrane region" description="Helical" evidence="5">
    <location>
        <begin position="25"/>
        <end position="42"/>
    </location>
</feature>
<dbReference type="InterPro" id="IPR051843">
    <property type="entry name" value="CPA1_transporter"/>
</dbReference>
<keyword evidence="4 5" id="KW-0472">Membrane</keyword>
<evidence type="ECO:0000256" key="5">
    <source>
        <dbReference type="SAM" id="Phobius"/>
    </source>
</evidence>
<dbReference type="GO" id="GO:1902600">
    <property type="term" value="P:proton transmembrane transport"/>
    <property type="evidence" value="ECO:0007669"/>
    <property type="project" value="InterPro"/>
</dbReference>
<feature type="transmembrane region" description="Helical" evidence="5">
    <location>
        <begin position="352"/>
        <end position="374"/>
    </location>
</feature>
<dbReference type="PANTHER" id="PTHR31102:SF1">
    <property type="entry name" value="CATION_H+ EXCHANGER DOMAIN-CONTAINING PROTEIN"/>
    <property type="match status" value="1"/>
</dbReference>
<evidence type="ECO:0000259" key="6">
    <source>
        <dbReference type="Pfam" id="PF00999"/>
    </source>
</evidence>
<keyword evidence="8" id="KW-1185">Reference proteome</keyword>
<evidence type="ECO:0000313" key="8">
    <source>
        <dbReference type="Proteomes" id="UP000077245"/>
    </source>
</evidence>
<gene>
    <name evidence="7" type="primary">nhaP2_2</name>
    <name evidence="7" type="ORF">MBCUR_15790</name>
</gene>
<feature type="transmembrane region" description="Helical" evidence="5">
    <location>
        <begin position="308"/>
        <end position="331"/>
    </location>
</feature>
<feature type="transmembrane region" description="Helical" evidence="5">
    <location>
        <begin position="150"/>
        <end position="174"/>
    </location>
</feature>
<dbReference type="GO" id="GO:0015297">
    <property type="term" value="F:antiporter activity"/>
    <property type="evidence" value="ECO:0007669"/>
    <property type="project" value="InterPro"/>
</dbReference>
<dbReference type="InterPro" id="IPR006153">
    <property type="entry name" value="Cation/H_exchanger_TM"/>
</dbReference>
<feature type="transmembrane region" description="Helical" evidence="5">
    <location>
        <begin position="220"/>
        <end position="237"/>
    </location>
</feature>
<evidence type="ECO:0000256" key="4">
    <source>
        <dbReference type="ARBA" id="ARBA00023136"/>
    </source>
</evidence>
<evidence type="ECO:0000313" key="7">
    <source>
        <dbReference type="EMBL" id="KZX11024.1"/>
    </source>
</evidence>
<dbReference type="AlphaFoldDB" id="A0A165ZQC3"/>
<dbReference type="PANTHER" id="PTHR31102">
    <property type="match status" value="1"/>
</dbReference>
<feature type="transmembrane region" description="Helical" evidence="5">
    <location>
        <begin position="180"/>
        <end position="208"/>
    </location>
</feature>
<dbReference type="Gene3D" id="1.20.1530.20">
    <property type="match status" value="1"/>
</dbReference>
<dbReference type="InterPro" id="IPR038770">
    <property type="entry name" value="Na+/solute_symporter_sf"/>
</dbReference>
<comment type="subcellular location">
    <subcellularLocation>
        <location evidence="1">Membrane</location>
        <topology evidence="1">Multi-pass membrane protein</topology>
    </subcellularLocation>
</comment>
<evidence type="ECO:0000256" key="2">
    <source>
        <dbReference type="ARBA" id="ARBA00022692"/>
    </source>
</evidence>
<dbReference type="Pfam" id="PF00999">
    <property type="entry name" value="Na_H_Exchanger"/>
    <property type="match status" value="1"/>
</dbReference>
<keyword evidence="3 5" id="KW-1133">Transmembrane helix</keyword>
<protein>
    <submittedName>
        <fullName evidence="7">K(+)/H(+) antiporter NhaP2</fullName>
    </submittedName>
</protein>
<dbReference type="EMBL" id="LWMV01000197">
    <property type="protein sequence ID" value="KZX11024.1"/>
    <property type="molecule type" value="Genomic_DNA"/>
</dbReference>
<dbReference type="GO" id="GO:0016020">
    <property type="term" value="C:membrane"/>
    <property type="evidence" value="ECO:0007669"/>
    <property type="project" value="UniProtKB-SubCell"/>
</dbReference>